<reference evidence="1" key="2">
    <citation type="journal article" date="2021" name="PeerJ">
        <title>Extensive microbial diversity within the chicken gut microbiome revealed by metagenomics and culture.</title>
        <authorList>
            <person name="Gilroy R."/>
            <person name="Ravi A."/>
            <person name="Getino M."/>
            <person name="Pursley I."/>
            <person name="Horton D.L."/>
            <person name="Alikhan N.F."/>
            <person name="Baker D."/>
            <person name="Gharbi K."/>
            <person name="Hall N."/>
            <person name="Watson M."/>
            <person name="Adriaenssens E.M."/>
            <person name="Foster-Nyarko E."/>
            <person name="Jarju S."/>
            <person name="Secka A."/>
            <person name="Antonio M."/>
            <person name="Oren A."/>
            <person name="Chaudhuri R.R."/>
            <person name="La Ragione R."/>
            <person name="Hildebrand F."/>
            <person name="Pallen M.J."/>
        </authorList>
    </citation>
    <scope>NUCLEOTIDE SEQUENCE</scope>
    <source>
        <strain evidence="1">10192</strain>
    </source>
</reference>
<comment type="caution">
    <text evidence="1">The sequence shown here is derived from an EMBL/GenBank/DDBJ whole genome shotgun (WGS) entry which is preliminary data.</text>
</comment>
<name>A0A9D9DP52_9BACT</name>
<evidence type="ECO:0000313" key="1">
    <source>
        <dbReference type="EMBL" id="MBO8430228.1"/>
    </source>
</evidence>
<dbReference type="Proteomes" id="UP000823632">
    <property type="component" value="Unassembled WGS sequence"/>
</dbReference>
<gene>
    <name evidence="1" type="ORF">IAC76_02460</name>
</gene>
<protein>
    <submittedName>
        <fullName evidence="1">Uncharacterized protein</fullName>
    </submittedName>
</protein>
<organism evidence="1 2">
    <name type="scientific">Candidatus Scatousia excrementipullorum</name>
    <dbReference type="NCBI Taxonomy" id="2840936"/>
    <lineage>
        <taxon>Bacteria</taxon>
        <taxon>Candidatus Scatousia</taxon>
    </lineage>
</organism>
<proteinExistence type="predicted"/>
<evidence type="ECO:0000313" key="2">
    <source>
        <dbReference type="Proteomes" id="UP000823632"/>
    </source>
</evidence>
<reference evidence="1" key="1">
    <citation type="submission" date="2020-10" db="EMBL/GenBank/DDBJ databases">
        <authorList>
            <person name="Gilroy R."/>
        </authorList>
    </citation>
    <scope>NUCLEOTIDE SEQUENCE</scope>
    <source>
        <strain evidence="1">10192</strain>
    </source>
</reference>
<sequence length="96" mass="10930">MSGFDVNVLSTKPIIREAASMNNDGGAGNLGYMAQGERDDEEKKRRFDESIFKQKEEADIFTYQKDIKLSEDKEAFSLSKFIAEVISSILNLFRKK</sequence>
<dbReference type="AlphaFoldDB" id="A0A9D9DP52"/>
<accession>A0A9D9DP52</accession>
<dbReference type="EMBL" id="JADIND010000053">
    <property type="protein sequence ID" value="MBO8430228.1"/>
    <property type="molecule type" value="Genomic_DNA"/>
</dbReference>